<dbReference type="EMBL" id="UYSG01000044">
    <property type="protein sequence ID" value="VDL15640.1"/>
    <property type="molecule type" value="Genomic_DNA"/>
</dbReference>
<evidence type="ECO:0000313" key="4">
    <source>
        <dbReference type="Proteomes" id="UP000321570"/>
    </source>
</evidence>
<organism evidence="5">
    <name type="scientific">Hymenolepis diminuta</name>
    <name type="common">Rat tapeworm</name>
    <dbReference type="NCBI Taxonomy" id="6216"/>
    <lineage>
        <taxon>Eukaryota</taxon>
        <taxon>Metazoa</taxon>
        <taxon>Spiralia</taxon>
        <taxon>Lophotrochozoa</taxon>
        <taxon>Platyhelminthes</taxon>
        <taxon>Cestoda</taxon>
        <taxon>Eucestoda</taxon>
        <taxon>Cyclophyllidea</taxon>
        <taxon>Hymenolepididae</taxon>
        <taxon>Hymenolepis</taxon>
    </lineage>
</organism>
<reference evidence="5" key="1">
    <citation type="submission" date="2017-02" db="UniProtKB">
        <authorList>
            <consortium name="WormBaseParasite"/>
        </authorList>
    </citation>
    <scope>IDENTIFICATION</scope>
</reference>
<dbReference type="AlphaFoldDB" id="A0A0R3S8A1"/>
<evidence type="ECO:0000313" key="2">
    <source>
        <dbReference type="EMBL" id="VUZ56455.1"/>
    </source>
</evidence>
<reference evidence="1 3" key="2">
    <citation type="submission" date="2018-11" db="EMBL/GenBank/DDBJ databases">
        <authorList>
            <consortium name="Pathogen Informatics"/>
        </authorList>
    </citation>
    <scope>NUCLEOTIDE SEQUENCE [LARGE SCALE GENOMIC DNA]</scope>
</reference>
<keyword evidence="4" id="KW-1185">Reference proteome</keyword>
<proteinExistence type="predicted"/>
<accession>A0A0R3S8A1</accession>
<evidence type="ECO:0000313" key="3">
    <source>
        <dbReference type="Proteomes" id="UP000274504"/>
    </source>
</evidence>
<sequence length="256" mass="29879">MKAVGRCPSQFKWMDSKFYKIQFPDGFDGNLTIRKEVWEYFSERVHSIRQIRAQLENCKSPKSSSTFENILKKQVVNSKILVDDFMLMNFDNGAILEQHITADMWKGYTIKSFISPLPNYIFSEVVKGRGSLPNNCCIIYFIKSIRNFKKHVKEIVNKMKSGQVLIFALVKTLQCEQECVNSMDYMCEFVGHISSFLDSLDVNWCIWYVERERDRYVNLSGMYEWACSEVLLSMDSWREKTAMLSPVNGNCQTNGY</sequence>
<dbReference type="OrthoDB" id="10310314at2759"/>
<name>A0A0R3S8A1_HYMDI</name>
<dbReference type="Proteomes" id="UP000274504">
    <property type="component" value="Unassembled WGS sequence"/>
</dbReference>
<reference evidence="2 4" key="3">
    <citation type="submission" date="2019-07" db="EMBL/GenBank/DDBJ databases">
        <authorList>
            <person name="Jastrzebski P J."/>
            <person name="Paukszto L."/>
            <person name="Jastrzebski P J."/>
        </authorList>
    </citation>
    <scope>NUCLEOTIDE SEQUENCE [LARGE SCALE GENOMIC DNA]</scope>
    <source>
        <strain evidence="2 4">WMS-il1</strain>
    </source>
</reference>
<gene>
    <name evidence="1" type="ORF">HDID_LOCUS354</name>
    <name evidence="2" type="ORF">WMSIL1_LOCUS14074</name>
</gene>
<dbReference type="Proteomes" id="UP000321570">
    <property type="component" value="Unassembled WGS sequence"/>
</dbReference>
<evidence type="ECO:0000313" key="5">
    <source>
        <dbReference type="WBParaSite" id="HDID_0000035301-mRNA-1"/>
    </source>
</evidence>
<protein>
    <submittedName>
        <fullName evidence="5">LINE-1 retrotransposable element ORF2 protein</fullName>
    </submittedName>
</protein>
<dbReference type="EMBL" id="CABIJS010000704">
    <property type="protein sequence ID" value="VUZ56455.1"/>
    <property type="molecule type" value="Genomic_DNA"/>
</dbReference>
<dbReference type="WBParaSite" id="HDID_0000035301-mRNA-1">
    <property type="protein sequence ID" value="HDID_0000035301-mRNA-1"/>
    <property type="gene ID" value="HDID_0000035301"/>
</dbReference>
<evidence type="ECO:0000313" key="1">
    <source>
        <dbReference type="EMBL" id="VDL15640.1"/>
    </source>
</evidence>